<name>A0ABM2YI26_GOSHI</name>
<sequence length="128" mass="14111">MGFQCKIPFAGAGAPPASYQGELQCPKISFSDHDNHDLNASNDSLDLWNAATENQLSVFDMLINDESEVGSERSLVHEAHVAFSVKGIGSYGCKYVCGSSDKRHCLVLQMWYFDGSESCQYVCDLFEV</sequence>
<dbReference type="RefSeq" id="XP_040930164.1">
    <property type="nucleotide sequence ID" value="XM_041074230.1"/>
</dbReference>
<dbReference type="PANTHER" id="PTHR37722:SF2">
    <property type="entry name" value="OS01G0167700 PROTEIN"/>
    <property type="match status" value="1"/>
</dbReference>
<dbReference type="PANTHER" id="PTHR37722">
    <property type="entry name" value="OS01G0167700 PROTEIN"/>
    <property type="match status" value="1"/>
</dbReference>
<evidence type="ECO:0000313" key="1">
    <source>
        <dbReference type="Proteomes" id="UP000818029"/>
    </source>
</evidence>
<proteinExistence type="predicted"/>
<gene>
    <name evidence="2" type="primary">LOC107956892</name>
</gene>
<reference evidence="2" key="2">
    <citation type="submission" date="2025-08" db="UniProtKB">
        <authorList>
            <consortium name="RefSeq"/>
        </authorList>
    </citation>
    <scope>IDENTIFICATION</scope>
</reference>
<keyword evidence="1" id="KW-1185">Reference proteome</keyword>
<dbReference type="Proteomes" id="UP000818029">
    <property type="component" value="Chromosome A07"/>
</dbReference>
<dbReference type="GeneID" id="107956892"/>
<accession>A0ABM2YI26</accession>
<reference evidence="1" key="1">
    <citation type="journal article" date="2020" name="Nat. Genet.">
        <title>Genomic diversifications of five Gossypium allopolyploid species and their impact on cotton improvement.</title>
        <authorList>
            <person name="Chen Z.J."/>
            <person name="Sreedasyam A."/>
            <person name="Ando A."/>
            <person name="Song Q."/>
            <person name="De Santiago L.M."/>
            <person name="Hulse-Kemp A.M."/>
            <person name="Ding M."/>
            <person name="Ye W."/>
            <person name="Kirkbride R.C."/>
            <person name="Jenkins J."/>
            <person name="Plott C."/>
            <person name="Lovell J."/>
            <person name="Lin Y.M."/>
            <person name="Vaughn R."/>
            <person name="Liu B."/>
            <person name="Simpson S."/>
            <person name="Scheffler B.E."/>
            <person name="Wen L."/>
            <person name="Saski C.A."/>
            <person name="Grover C.E."/>
            <person name="Hu G."/>
            <person name="Conover J.L."/>
            <person name="Carlson J.W."/>
            <person name="Shu S."/>
            <person name="Boston L.B."/>
            <person name="Williams M."/>
            <person name="Peterson D.G."/>
            <person name="McGee K."/>
            <person name="Jones D.C."/>
            <person name="Wendel J.F."/>
            <person name="Stelly D.M."/>
            <person name="Grimwood J."/>
            <person name="Schmutz J."/>
        </authorList>
    </citation>
    <scope>NUCLEOTIDE SEQUENCE [LARGE SCALE GENOMIC DNA]</scope>
    <source>
        <strain evidence="1">cv. TM-1</strain>
    </source>
</reference>
<evidence type="ECO:0000313" key="2">
    <source>
        <dbReference type="RefSeq" id="XP_040930164.1"/>
    </source>
</evidence>
<organism evidence="1 2">
    <name type="scientific">Gossypium hirsutum</name>
    <name type="common">Upland cotton</name>
    <name type="synonym">Gossypium mexicanum</name>
    <dbReference type="NCBI Taxonomy" id="3635"/>
    <lineage>
        <taxon>Eukaryota</taxon>
        <taxon>Viridiplantae</taxon>
        <taxon>Streptophyta</taxon>
        <taxon>Embryophyta</taxon>
        <taxon>Tracheophyta</taxon>
        <taxon>Spermatophyta</taxon>
        <taxon>Magnoliopsida</taxon>
        <taxon>eudicotyledons</taxon>
        <taxon>Gunneridae</taxon>
        <taxon>Pentapetalae</taxon>
        <taxon>rosids</taxon>
        <taxon>malvids</taxon>
        <taxon>Malvales</taxon>
        <taxon>Malvaceae</taxon>
        <taxon>Malvoideae</taxon>
        <taxon>Gossypium</taxon>
    </lineage>
</organism>
<protein>
    <submittedName>
        <fullName evidence="2">Uncharacterized protein</fullName>
    </submittedName>
</protein>